<evidence type="ECO:0000313" key="3">
    <source>
        <dbReference type="EMBL" id="TWI77505.1"/>
    </source>
</evidence>
<feature type="chain" id="PRO_5021967101" evidence="1">
    <location>
        <begin position="27"/>
        <end position="127"/>
    </location>
</feature>
<feature type="signal peptide" evidence="1">
    <location>
        <begin position="1"/>
        <end position="26"/>
    </location>
</feature>
<reference evidence="3 4" key="1">
    <citation type="submission" date="2019-07" db="EMBL/GenBank/DDBJ databases">
        <title>Genome sequencing of 100 strains of the haloalkaliphilic chemolithoautotrophic sulfur-oxidizing bacterium Thioalkalivibrio.</title>
        <authorList>
            <person name="Muyzer G."/>
        </authorList>
    </citation>
    <scope>NUCLEOTIDE SEQUENCE [LARGE SCALE GENOMIC DNA]</scope>
    <source>
        <strain evidence="3 4">ASO4-4</strain>
    </source>
</reference>
<organism evidence="3 4">
    <name type="scientific">Desulfobotulus alkaliphilus</name>
    <dbReference type="NCBI Taxonomy" id="622671"/>
    <lineage>
        <taxon>Bacteria</taxon>
        <taxon>Pseudomonadati</taxon>
        <taxon>Thermodesulfobacteriota</taxon>
        <taxon>Desulfobacteria</taxon>
        <taxon>Desulfobacterales</taxon>
        <taxon>Desulfobacteraceae</taxon>
        <taxon>Desulfobotulus</taxon>
    </lineage>
</organism>
<dbReference type="RefSeq" id="WP_186442863.1">
    <property type="nucleotide sequence ID" value="NZ_VLLC01000001.1"/>
</dbReference>
<dbReference type="Proteomes" id="UP000318307">
    <property type="component" value="Unassembled WGS sequence"/>
</dbReference>
<proteinExistence type="predicted"/>
<dbReference type="Pfam" id="PF13767">
    <property type="entry name" value="DUF4168"/>
    <property type="match status" value="1"/>
</dbReference>
<dbReference type="EMBL" id="VLLC01000001">
    <property type="protein sequence ID" value="TWI77505.1"/>
    <property type="molecule type" value="Genomic_DNA"/>
</dbReference>
<keyword evidence="4" id="KW-1185">Reference proteome</keyword>
<dbReference type="AlphaFoldDB" id="A0A562S7U1"/>
<accession>A0A562S7U1</accession>
<name>A0A562S7U1_9BACT</name>
<keyword evidence="1" id="KW-0732">Signal</keyword>
<dbReference type="InterPro" id="IPR025433">
    <property type="entry name" value="DUF4168"/>
</dbReference>
<evidence type="ECO:0000313" key="4">
    <source>
        <dbReference type="Proteomes" id="UP000318307"/>
    </source>
</evidence>
<evidence type="ECO:0000256" key="1">
    <source>
        <dbReference type="SAM" id="SignalP"/>
    </source>
</evidence>
<protein>
    <submittedName>
        <fullName evidence="3">Uncharacterized protein DUF4168</fullName>
    </submittedName>
</protein>
<evidence type="ECO:0000259" key="2">
    <source>
        <dbReference type="Pfam" id="PF13767"/>
    </source>
</evidence>
<gene>
    <name evidence="3" type="ORF">LZ24_00315</name>
</gene>
<feature type="domain" description="DUF4168" evidence="2">
    <location>
        <begin position="43"/>
        <end position="118"/>
    </location>
</feature>
<sequence length="127" mass="14274">MYKKSFYAIVALSLCFFAFMTVSAIAQEAYQSPYTPGQAMDISNSDLNKAAEAYIKISEINQDFQKAVQDVESPEERQSLQVSANEKMLEAVEKTGLDAQSYNMIVQQVGANEDLRQQFTAKLRDLQ</sequence>
<comment type="caution">
    <text evidence="3">The sequence shown here is derived from an EMBL/GenBank/DDBJ whole genome shotgun (WGS) entry which is preliminary data.</text>
</comment>